<dbReference type="EMBL" id="CP068224">
    <property type="protein sequence ID" value="QQT55329.1"/>
    <property type="molecule type" value="Genomic_DNA"/>
</dbReference>
<keyword evidence="1" id="KW-0732">Signal</keyword>
<keyword evidence="3" id="KW-1185">Reference proteome</keyword>
<organism evidence="2 3">
    <name type="scientific">Sphingobacterium multivorum</name>
    <dbReference type="NCBI Taxonomy" id="28454"/>
    <lineage>
        <taxon>Bacteria</taxon>
        <taxon>Pseudomonadati</taxon>
        <taxon>Bacteroidota</taxon>
        <taxon>Sphingobacteriia</taxon>
        <taxon>Sphingobacteriales</taxon>
        <taxon>Sphingobacteriaceae</taxon>
        <taxon>Sphingobacterium</taxon>
    </lineage>
</organism>
<feature type="signal peptide" evidence="1">
    <location>
        <begin position="1"/>
        <end position="19"/>
    </location>
</feature>
<protein>
    <recommendedName>
        <fullName evidence="4">CAP domain-containing protein</fullName>
    </recommendedName>
</protein>
<proteinExistence type="predicted"/>
<evidence type="ECO:0008006" key="4">
    <source>
        <dbReference type="Google" id="ProtNLM"/>
    </source>
</evidence>
<name>A0ABX7CU61_SPHMU</name>
<sequence length="140" mass="16213">MKKILIALSLMLFCLMSFGQKVIVDNSEPVPDNPDVYAQDKDAYDMGYRLGKMYAIKSDLDNYKWACNSTAESRNQYPSEQAFYENKLLGIVAGWMDNRVPISNTTYMDVKSIMRQSHTFKWIVTVDNIYGIRVAKYWLP</sequence>
<gene>
    <name evidence="2" type="ORF">I6I98_08765</name>
</gene>
<evidence type="ECO:0000313" key="3">
    <source>
        <dbReference type="Proteomes" id="UP000595498"/>
    </source>
</evidence>
<dbReference type="Proteomes" id="UP000595498">
    <property type="component" value="Chromosome"/>
</dbReference>
<evidence type="ECO:0000313" key="2">
    <source>
        <dbReference type="EMBL" id="QQT55329.1"/>
    </source>
</evidence>
<accession>A0ABX7CU61</accession>
<reference evidence="2 3" key="1">
    <citation type="submission" date="2021-01" db="EMBL/GenBank/DDBJ databases">
        <title>FDA dAtabase for Regulatory Grade micrObial Sequences (FDA-ARGOS): Supporting development and validation of Infectious Disease Dx tests.</title>
        <authorList>
            <person name="Sproer C."/>
            <person name="Gronow S."/>
            <person name="Severitt S."/>
            <person name="Schroder I."/>
            <person name="Tallon L."/>
            <person name="Sadzewicz L."/>
            <person name="Zhao X."/>
            <person name="Boylan J."/>
            <person name="Ott S."/>
            <person name="Bowen H."/>
            <person name="Vavikolanu K."/>
            <person name="Mehta A."/>
            <person name="Aluvathingal J."/>
            <person name="Nadendla S."/>
            <person name="Lowell S."/>
            <person name="Myers T."/>
            <person name="Yan Y."/>
            <person name="Sichtig H."/>
        </authorList>
    </citation>
    <scope>NUCLEOTIDE SEQUENCE [LARGE SCALE GENOMIC DNA]</scope>
    <source>
        <strain evidence="2 3">FDAARGOS_1141</strain>
    </source>
</reference>
<evidence type="ECO:0000256" key="1">
    <source>
        <dbReference type="SAM" id="SignalP"/>
    </source>
</evidence>
<feature type="chain" id="PRO_5045147727" description="CAP domain-containing protein" evidence="1">
    <location>
        <begin position="20"/>
        <end position="140"/>
    </location>
</feature>